<protein>
    <recommendedName>
        <fullName evidence="4">RRM domain-containing protein</fullName>
    </recommendedName>
</protein>
<evidence type="ECO:0000313" key="6">
    <source>
        <dbReference type="Proteomes" id="UP001530293"/>
    </source>
</evidence>
<feature type="domain" description="RRM" evidence="4">
    <location>
        <begin position="619"/>
        <end position="696"/>
    </location>
</feature>
<evidence type="ECO:0000313" key="5">
    <source>
        <dbReference type="EMBL" id="KAL3757125.1"/>
    </source>
</evidence>
<proteinExistence type="predicted"/>
<evidence type="ECO:0000259" key="4">
    <source>
        <dbReference type="PROSITE" id="PS50102"/>
    </source>
</evidence>
<evidence type="ECO:0000256" key="3">
    <source>
        <dbReference type="SAM" id="Phobius"/>
    </source>
</evidence>
<dbReference type="Pfam" id="PF00076">
    <property type="entry name" value="RRM_1"/>
    <property type="match status" value="1"/>
</dbReference>
<keyword evidence="3" id="KW-0812">Transmembrane</keyword>
<dbReference type="InterPro" id="IPR000504">
    <property type="entry name" value="RRM_dom"/>
</dbReference>
<dbReference type="InterPro" id="IPR035979">
    <property type="entry name" value="RBD_domain_sf"/>
</dbReference>
<organism evidence="5 6">
    <name type="scientific">Discostella pseudostelligera</name>
    <dbReference type="NCBI Taxonomy" id="259834"/>
    <lineage>
        <taxon>Eukaryota</taxon>
        <taxon>Sar</taxon>
        <taxon>Stramenopiles</taxon>
        <taxon>Ochrophyta</taxon>
        <taxon>Bacillariophyta</taxon>
        <taxon>Coscinodiscophyceae</taxon>
        <taxon>Thalassiosirophycidae</taxon>
        <taxon>Stephanodiscales</taxon>
        <taxon>Stephanodiscaceae</taxon>
        <taxon>Discostella</taxon>
    </lineage>
</organism>
<dbReference type="EMBL" id="JALLBG020000273">
    <property type="protein sequence ID" value="KAL3757125.1"/>
    <property type="molecule type" value="Genomic_DNA"/>
</dbReference>
<feature type="compositionally biased region" description="Polar residues" evidence="2">
    <location>
        <begin position="376"/>
        <end position="391"/>
    </location>
</feature>
<dbReference type="InterPro" id="IPR012677">
    <property type="entry name" value="Nucleotide-bd_a/b_plait_sf"/>
</dbReference>
<feature type="transmembrane region" description="Helical" evidence="3">
    <location>
        <begin position="176"/>
        <end position="199"/>
    </location>
</feature>
<keyword evidence="3" id="KW-1133">Transmembrane helix</keyword>
<feature type="region of interest" description="Disordered" evidence="2">
    <location>
        <begin position="376"/>
        <end position="409"/>
    </location>
</feature>
<sequence length="698" mass="75296">MLPPQFAYIRIMEGHTESIGENVTSPFIKTTCTILDQILGTTEDSFVLQVSYHMNYTTHYGYNVQEYPELFRTYMNEQNATTLEKFVDLIDITNWTYIQEVGTTVSVTEDVLESMSTDAPLSTAQPTTIVAVVGVGSKPPSGMPSDPTQLTSSSTDNNSSDNDSPSSISSKGSATLIGVLLGFSIVILCTAVAVFVRVYQKKQRQNLHSEETDGLAVITEADDAMLEQHELESRIEKDGAAAATAAAAAVVNTTLLDQPSLEGIPPSTPIHLDKENMTGDDDSTIVNDVIFSFALPIDVSDAEKGIITALDTPTDMMADGEVHHDRFSSGLSPVSFLAETESVDDIVGVGIHDEGTASFSVPLTYSDTERVTIASSLESVPMSQHQRSTVTSLESASMSHHQSSSSEVGNSVTFAPDLIQTVLLEQVDESSFPLDAINSYESGDSKEVTSPQLGGTFEGANLMAIRSDSLSTESHDDDSLPSHASTGIVVDEFDKYRDQLLDVLKDEVESTVDNVHLPLRLAIEQFFTDTSDQGAAPPLDLSWIGGEDLGSIEASCLCQACAWEQNDDYTTGQSFFEDMLNKIVLIVHHGLLTPHDGARILHGCASIVGLSLLKELPNNTVVIQGLIPTNELAHGHHLLVSAFEQFGEIVDASIAPQNRGFGFVRFANAESIDKVLNEHRVAAIEIQDVGVSITTLLR</sequence>
<dbReference type="PROSITE" id="PS50102">
    <property type="entry name" value="RRM"/>
    <property type="match status" value="1"/>
</dbReference>
<gene>
    <name evidence="5" type="ORF">ACHAWU_002964</name>
</gene>
<name>A0ABD3M9C0_9STRA</name>
<keyword evidence="1" id="KW-0694">RNA-binding</keyword>
<feature type="region of interest" description="Disordered" evidence="2">
    <location>
        <begin position="134"/>
        <end position="168"/>
    </location>
</feature>
<comment type="caution">
    <text evidence="5">The sequence shown here is derived from an EMBL/GenBank/DDBJ whole genome shotgun (WGS) entry which is preliminary data.</text>
</comment>
<keyword evidence="3" id="KW-0472">Membrane</keyword>
<dbReference type="AlphaFoldDB" id="A0ABD3M9C0"/>
<dbReference type="GO" id="GO:0003723">
    <property type="term" value="F:RNA binding"/>
    <property type="evidence" value="ECO:0007669"/>
    <property type="project" value="UniProtKB-UniRule"/>
</dbReference>
<keyword evidence="6" id="KW-1185">Reference proteome</keyword>
<feature type="compositionally biased region" description="Low complexity" evidence="2">
    <location>
        <begin position="392"/>
        <end position="409"/>
    </location>
</feature>
<dbReference type="SUPFAM" id="SSF54928">
    <property type="entry name" value="RNA-binding domain, RBD"/>
    <property type="match status" value="1"/>
</dbReference>
<evidence type="ECO:0000256" key="2">
    <source>
        <dbReference type="SAM" id="MobiDB-lite"/>
    </source>
</evidence>
<accession>A0ABD3M9C0</accession>
<evidence type="ECO:0000256" key="1">
    <source>
        <dbReference type="PROSITE-ProRule" id="PRU00176"/>
    </source>
</evidence>
<feature type="compositionally biased region" description="Low complexity" evidence="2">
    <location>
        <begin position="152"/>
        <end position="168"/>
    </location>
</feature>
<dbReference type="Proteomes" id="UP001530293">
    <property type="component" value="Unassembled WGS sequence"/>
</dbReference>
<reference evidence="5 6" key="1">
    <citation type="submission" date="2024-10" db="EMBL/GenBank/DDBJ databases">
        <title>Updated reference genomes for cyclostephanoid diatoms.</title>
        <authorList>
            <person name="Roberts W.R."/>
            <person name="Alverson A.J."/>
        </authorList>
    </citation>
    <scope>NUCLEOTIDE SEQUENCE [LARGE SCALE GENOMIC DNA]</scope>
    <source>
        <strain evidence="5 6">AJA232-27</strain>
    </source>
</reference>
<dbReference type="Gene3D" id="3.30.70.330">
    <property type="match status" value="1"/>
</dbReference>